<keyword evidence="2" id="KW-0378">Hydrolase</keyword>
<accession>A0ABU1MR02</accession>
<dbReference type="EMBL" id="JAVDRD010000009">
    <property type="protein sequence ID" value="MDR6512447.1"/>
    <property type="molecule type" value="Genomic_DNA"/>
</dbReference>
<dbReference type="InterPro" id="IPR051321">
    <property type="entry name" value="PHA/PHB_synthase"/>
</dbReference>
<dbReference type="SUPFAM" id="SSF53474">
    <property type="entry name" value="alpha/beta-Hydrolases"/>
    <property type="match status" value="1"/>
</dbReference>
<dbReference type="Proteomes" id="UP001184150">
    <property type="component" value="Unassembled WGS sequence"/>
</dbReference>
<dbReference type="GO" id="GO:0050526">
    <property type="term" value="F:poly(3-hydroxybutyrate) depolymerase activity"/>
    <property type="evidence" value="ECO:0007669"/>
    <property type="project" value="UniProtKB-EC"/>
</dbReference>
<keyword evidence="3" id="KW-1185">Reference proteome</keyword>
<dbReference type="PIRSF" id="PIRSF020818">
    <property type="entry name" value="PHB_depoly_PhaZ"/>
    <property type="match status" value="1"/>
</dbReference>
<dbReference type="Gene3D" id="3.40.50.1820">
    <property type="entry name" value="alpha/beta hydrolase"/>
    <property type="match status" value="1"/>
</dbReference>
<dbReference type="InterPro" id="IPR009656">
    <property type="entry name" value="PHB_depo_C"/>
</dbReference>
<dbReference type="RefSeq" id="WP_309805999.1">
    <property type="nucleotide sequence ID" value="NZ_JAVDRD010000009.1"/>
</dbReference>
<protein>
    <submittedName>
        <fullName evidence="2">Poly(3-hydroxybutyrate) depolymerase</fullName>
        <ecNumber evidence="2">3.1.1.75</ecNumber>
    </submittedName>
</protein>
<evidence type="ECO:0000259" key="1">
    <source>
        <dbReference type="Pfam" id="PF06850"/>
    </source>
</evidence>
<evidence type="ECO:0000313" key="2">
    <source>
        <dbReference type="EMBL" id="MDR6512447.1"/>
    </source>
</evidence>
<sequence length="426" mass="47107">MLYKAYEIQRSLMNASSAWASMMADMLNDPRLPFSAYGPNQTMASALDVFAHATAPRGKPAFGIRTIQVDGQVHAVHETTVVHRPFGDLKRFTHDGLGADAPRLLLVAPMSGHYATLLRGTVERLLERAEVYITDWADAKYVPLAEGHFNLDDYIDYLIGFLEHIGPGTHMMAVCQPSVPAFAATAVLAAQKHPCRPLTLTMMGGPIDTRESPTAVNDHAVTKPYVWFKHNVITTVPENYPGAGRQVYPGFVQLTSFMSMNLGSHMMSHYKLFQHMVQGAEESAEATKTFYDEYRSVCDLPAEFYLQTVDVVFQRHALPQGEFIHRGQPVDLGAITDTAILCIEGERDDISGIGQTRAALKVTPNLPADMKQYLLAPEVGHYGIFNGSRWRKTIAPVIEAWMARYATRDNAADGKPRRGNKLAAVS</sequence>
<evidence type="ECO:0000313" key="3">
    <source>
        <dbReference type="Proteomes" id="UP001184150"/>
    </source>
</evidence>
<dbReference type="EC" id="3.1.1.75" evidence="2"/>
<reference evidence="2 3" key="1">
    <citation type="submission" date="2023-07" db="EMBL/GenBank/DDBJ databases">
        <title>Sorghum-associated microbial communities from plants grown in Nebraska, USA.</title>
        <authorList>
            <person name="Schachtman D."/>
        </authorList>
    </citation>
    <scope>NUCLEOTIDE SEQUENCE [LARGE SCALE GENOMIC DNA]</scope>
    <source>
        <strain evidence="2 3">DS1027</strain>
    </source>
</reference>
<dbReference type="PANTHER" id="PTHR36837">
    <property type="entry name" value="POLY(3-HYDROXYALKANOATE) POLYMERASE SUBUNIT PHAC"/>
    <property type="match status" value="1"/>
</dbReference>
<dbReference type="PANTHER" id="PTHR36837:SF4">
    <property type="entry name" value="BLR0908 PROTEIN"/>
    <property type="match status" value="1"/>
</dbReference>
<dbReference type="InterPro" id="IPR010915">
    <property type="entry name" value="PHB_depoly_PhaZ"/>
</dbReference>
<name>A0ABU1MR02_9SPHN</name>
<dbReference type="Pfam" id="PF06850">
    <property type="entry name" value="PHB_depo_C"/>
    <property type="match status" value="1"/>
</dbReference>
<gene>
    <name evidence="2" type="ORF">J2792_003330</name>
</gene>
<organism evidence="2 3">
    <name type="scientific">Novosphingobium capsulatum</name>
    <dbReference type="NCBI Taxonomy" id="13688"/>
    <lineage>
        <taxon>Bacteria</taxon>
        <taxon>Pseudomonadati</taxon>
        <taxon>Pseudomonadota</taxon>
        <taxon>Alphaproteobacteria</taxon>
        <taxon>Sphingomonadales</taxon>
        <taxon>Sphingomonadaceae</taxon>
        <taxon>Novosphingobium</taxon>
    </lineage>
</organism>
<dbReference type="InterPro" id="IPR029058">
    <property type="entry name" value="AB_hydrolase_fold"/>
</dbReference>
<feature type="domain" description="PHB de-polymerase C-terminal" evidence="1">
    <location>
        <begin position="204"/>
        <end position="405"/>
    </location>
</feature>
<proteinExistence type="predicted"/>
<comment type="caution">
    <text evidence="2">The sequence shown here is derived from an EMBL/GenBank/DDBJ whole genome shotgun (WGS) entry which is preliminary data.</text>
</comment>
<dbReference type="NCBIfam" id="TIGR01849">
    <property type="entry name" value="PHB_depoly_PhaZ"/>
    <property type="match status" value="1"/>
</dbReference>